<name>Q5DN32_9CAUD</name>
<accession>Q5DN32</accession>
<dbReference type="RefSeq" id="YP_223997.1">
    <property type="nucleotide sequence ID" value="NC_006938.1"/>
</dbReference>
<dbReference type="Proteomes" id="UP000000993">
    <property type="component" value="Segment"/>
</dbReference>
<organism evidence="1 2">
    <name type="scientific">Alphaproteobacteria phage PhiJL001</name>
    <dbReference type="NCBI Taxonomy" id="2681607"/>
    <lineage>
        <taxon>Viruses</taxon>
        <taxon>Duplodnaviria</taxon>
        <taxon>Heunggongvirae</taxon>
        <taxon>Uroviricota</taxon>
        <taxon>Caudoviricetes</taxon>
        <taxon>Mesyanzhinovviridae</taxon>
        <taxon>Keylargovirus</taxon>
        <taxon>Keylargovirus JL001</taxon>
    </lineage>
</organism>
<protein>
    <submittedName>
        <fullName evidence="1">Gp73</fullName>
    </submittedName>
</protein>
<dbReference type="GeneID" id="3342428"/>
<reference evidence="1 2" key="1">
    <citation type="journal article" date="2005" name="Appl. Environ. Microbiol.">
        <title>Genomic analysis of bacteriophage PhiJL001: insights into its interaction with a sponge-associated alpha-proteobacterium.</title>
        <authorList>
            <person name="Lohr J.E."/>
            <person name="Chen F."/>
            <person name="Hill R.T."/>
        </authorList>
    </citation>
    <scope>NUCLEOTIDE SEQUENCE</scope>
</reference>
<dbReference type="EMBL" id="AY576273">
    <property type="protein sequence ID" value="AAT69475.1"/>
    <property type="molecule type" value="Genomic_DNA"/>
</dbReference>
<dbReference type="KEGG" id="vg:3342428"/>
<keyword evidence="2" id="KW-1185">Reference proteome</keyword>
<evidence type="ECO:0000313" key="2">
    <source>
        <dbReference type="Proteomes" id="UP000000993"/>
    </source>
</evidence>
<proteinExistence type="predicted"/>
<evidence type="ECO:0000313" key="1">
    <source>
        <dbReference type="EMBL" id="AAT69475.1"/>
    </source>
</evidence>
<gene>
    <name evidence="1" type="ORF">JL001p73</name>
</gene>
<sequence>MALHKSLTGSAIHVPYAFTYADATARTTATGFETGDIGKLALQSDENSLWMLTAVTPTWVEISGHTAVADAVSLYNSNATLSNAPRNVDWVGTAGGVLFDFFYQDVDTYTLRSAMFIGLASAGMEVATGTGAGFDSGVAGIGLDTTNGIRVTDSINGQGIRNVADYSANADARTLMDKGYIDGAIAAAFTGSVSQALFKGGGGGLLYLQTSSISLLGGENIGRIFFQAPDEFDEGISRSVGAAIVGKAGGAFSAAANPTDLAFETTNNGTLVERLRIDNQGRIIYGAPSALSNASGMWMMEGPTNDGTVAGPHMSFLVAGDGSPTMHIFPYAHDNMGILFDMYYDGSVFTSADAGTNFCLYKYQDSLWFGSFAGITKDTATGNPQAGGNHSMRIADSGTVHLGTAPATGTVTSFRTGKDGSSYWTGSTSGLPYAQMYSDNDATTTVTISTIDVSVQYTGFAFNGQSNVCVPDHTNDHITPTVAGVYFVTLDMLVTLTSATDIVEAQIRIDNGATLLTEVDMQLRSGSDLSAHGSVSGFISVSGTSTIEVWIRNRSNTNNVFVRDASLTIFQVGGN</sequence>